<evidence type="ECO:0000256" key="5">
    <source>
        <dbReference type="ARBA" id="ARBA00022801"/>
    </source>
</evidence>
<keyword evidence="6" id="KW-0809">Transit peptide</keyword>
<feature type="region of interest" description="Disordered" evidence="9">
    <location>
        <begin position="51"/>
        <end position="79"/>
    </location>
</feature>
<accession>A0AAX6EC84</accession>
<comment type="subcellular location">
    <subcellularLocation>
        <location evidence="1">Plastid</location>
        <location evidence="1">Chloroplast</location>
    </subcellularLocation>
</comment>
<evidence type="ECO:0000313" key="11">
    <source>
        <dbReference type="EMBL" id="KAJ6801605.1"/>
    </source>
</evidence>
<evidence type="ECO:0000313" key="12">
    <source>
        <dbReference type="Proteomes" id="UP001140949"/>
    </source>
</evidence>
<sequence>MSIGSTITAPAQTGFSPPRCSPLNPHASTSRPLRADTRTHLSNLDRLLLKNSSPPQQLTHDRIKVQTKQPIDKTEDEGVPPPGGGGMFHALNLNTIIPSLRKSSTEAMSPRSLSQLQRLLSYSSRPSPKNPIAPRWRLLHGASHWHGLLDPLDENLRRELTRYGDLVQAAYHTFHSNPAAAPHQRRDVILPDRNYRVTKSLYATSSVDPPEWVTGVAPWMTQRSSWIGYVAVCDNDREITRMGRRDVVVALRGTATCLEWAENFRAGLVHVDGADDGSGCTAKVANGFLSLYRTSGLKVPSLSDMVVEEVRRLTELYKGEELSITITGHSLGGAISLLVADELSTRLPAGAPPIAVFSFGGPKVGNRAFADRIDKKGVKVLRVVNSNDIVTRVPGVLPREELGRRFGHAMDGFVHAGAELRVDSRSSPFLKPDADPNCCHDLESYLHLVDGFIGSECPFRSDTKRSLVRLFELQRPNLKKLCVTQARELGLDRLKPAAELASPSQVGLLASPST</sequence>
<feature type="domain" description="Fungal lipase-type" evidence="10">
    <location>
        <begin position="248"/>
        <end position="395"/>
    </location>
</feature>
<dbReference type="PANTHER" id="PTHR31403:SF2">
    <property type="entry name" value="PHOSPHOLIPASE A1-IBETA2, CHLOROPLASTIC"/>
    <property type="match status" value="1"/>
</dbReference>
<dbReference type="InterPro" id="IPR002921">
    <property type="entry name" value="Fungal_lipase-type"/>
</dbReference>
<evidence type="ECO:0000256" key="2">
    <source>
        <dbReference type="ARBA" id="ARBA00010701"/>
    </source>
</evidence>
<dbReference type="Gene3D" id="3.40.50.1820">
    <property type="entry name" value="alpha/beta hydrolase"/>
    <property type="match status" value="1"/>
</dbReference>
<reference evidence="11" key="2">
    <citation type="submission" date="2023-04" db="EMBL/GenBank/DDBJ databases">
        <authorList>
            <person name="Bruccoleri R.E."/>
            <person name="Oakeley E.J."/>
            <person name="Faust A.-M."/>
            <person name="Dessus-Babus S."/>
            <person name="Altorfer M."/>
            <person name="Burckhardt D."/>
            <person name="Oertli M."/>
            <person name="Naumann U."/>
            <person name="Petersen F."/>
            <person name="Wong J."/>
        </authorList>
    </citation>
    <scope>NUCLEOTIDE SEQUENCE</scope>
    <source>
        <strain evidence="11">GSM-AAB239-AS_SAM_17_03QT</strain>
        <tissue evidence="11">Leaf</tissue>
    </source>
</reference>
<reference evidence="11" key="1">
    <citation type="journal article" date="2023" name="GigaByte">
        <title>Genome assembly of the bearded iris, Iris pallida Lam.</title>
        <authorList>
            <person name="Bruccoleri R.E."/>
            <person name="Oakeley E.J."/>
            <person name="Faust A.M.E."/>
            <person name="Altorfer M."/>
            <person name="Dessus-Babus S."/>
            <person name="Burckhardt D."/>
            <person name="Oertli M."/>
            <person name="Naumann U."/>
            <person name="Petersen F."/>
            <person name="Wong J."/>
        </authorList>
    </citation>
    <scope>NUCLEOTIDE SEQUENCE</scope>
    <source>
        <strain evidence="11">GSM-AAB239-AS_SAM_17_03QT</strain>
    </source>
</reference>
<keyword evidence="5" id="KW-0378">Hydrolase</keyword>
<dbReference type="CDD" id="cd00519">
    <property type="entry name" value="Lipase_3"/>
    <property type="match status" value="1"/>
</dbReference>
<organism evidence="11 12">
    <name type="scientific">Iris pallida</name>
    <name type="common">Sweet iris</name>
    <dbReference type="NCBI Taxonomy" id="29817"/>
    <lineage>
        <taxon>Eukaryota</taxon>
        <taxon>Viridiplantae</taxon>
        <taxon>Streptophyta</taxon>
        <taxon>Embryophyta</taxon>
        <taxon>Tracheophyta</taxon>
        <taxon>Spermatophyta</taxon>
        <taxon>Magnoliopsida</taxon>
        <taxon>Liliopsida</taxon>
        <taxon>Asparagales</taxon>
        <taxon>Iridaceae</taxon>
        <taxon>Iridoideae</taxon>
        <taxon>Irideae</taxon>
        <taxon>Iris</taxon>
    </lineage>
</organism>
<feature type="region of interest" description="Disordered" evidence="9">
    <location>
        <begin position="1"/>
        <end position="35"/>
    </location>
</feature>
<keyword evidence="12" id="KW-1185">Reference proteome</keyword>
<evidence type="ECO:0000256" key="4">
    <source>
        <dbReference type="ARBA" id="ARBA00022640"/>
    </source>
</evidence>
<dbReference type="AlphaFoldDB" id="A0AAX6EC84"/>
<gene>
    <name evidence="11" type="ORF">M6B38_196890</name>
</gene>
<comment type="caution">
    <text evidence="11">The sequence shown here is derived from an EMBL/GenBank/DDBJ whole genome shotgun (WGS) entry which is preliminary data.</text>
</comment>
<dbReference type="PANTHER" id="PTHR31403">
    <property type="entry name" value="PHOSPHOLIPASE A1-IBETA2, CHLOROPLASTIC"/>
    <property type="match status" value="1"/>
</dbReference>
<evidence type="ECO:0000256" key="6">
    <source>
        <dbReference type="ARBA" id="ARBA00022946"/>
    </source>
</evidence>
<proteinExistence type="inferred from homology"/>
<evidence type="ECO:0000256" key="9">
    <source>
        <dbReference type="SAM" id="MobiDB-lite"/>
    </source>
</evidence>
<dbReference type="GO" id="GO:0004620">
    <property type="term" value="F:phospholipase activity"/>
    <property type="evidence" value="ECO:0007669"/>
    <property type="project" value="TreeGrafter"/>
</dbReference>
<evidence type="ECO:0000256" key="3">
    <source>
        <dbReference type="ARBA" id="ARBA00022528"/>
    </source>
</evidence>
<evidence type="ECO:0000256" key="7">
    <source>
        <dbReference type="ARBA" id="ARBA00022963"/>
    </source>
</evidence>
<dbReference type="GO" id="GO:0009507">
    <property type="term" value="C:chloroplast"/>
    <property type="evidence" value="ECO:0007669"/>
    <property type="project" value="UniProtKB-SubCell"/>
</dbReference>
<comment type="similarity">
    <text evidence="2">Belongs to the AB hydrolase superfamily. Lipase family.</text>
</comment>
<feature type="compositionally biased region" description="Polar residues" evidence="9">
    <location>
        <begin position="1"/>
        <end position="15"/>
    </location>
</feature>
<dbReference type="GO" id="GO:0016042">
    <property type="term" value="P:lipid catabolic process"/>
    <property type="evidence" value="ECO:0007669"/>
    <property type="project" value="UniProtKB-KW"/>
</dbReference>
<dbReference type="InterPro" id="IPR029058">
    <property type="entry name" value="AB_hydrolase_fold"/>
</dbReference>
<name>A0AAX6EC84_IRIPA</name>
<dbReference type="Pfam" id="PF01764">
    <property type="entry name" value="Lipase_3"/>
    <property type="match status" value="1"/>
</dbReference>
<keyword evidence="7" id="KW-0442">Lipid degradation</keyword>
<keyword evidence="3" id="KW-0150">Chloroplast</keyword>
<evidence type="ECO:0000259" key="10">
    <source>
        <dbReference type="Pfam" id="PF01764"/>
    </source>
</evidence>
<evidence type="ECO:0000256" key="8">
    <source>
        <dbReference type="ARBA" id="ARBA00023098"/>
    </source>
</evidence>
<dbReference type="SUPFAM" id="SSF53474">
    <property type="entry name" value="alpha/beta-Hydrolases"/>
    <property type="match status" value="1"/>
</dbReference>
<dbReference type="EMBL" id="JANAVB010037819">
    <property type="protein sequence ID" value="KAJ6801605.1"/>
    <property type="molecule type" value="Genomic_DNA"/>
</dbReference>
<protein>
    <submittedName>
        <fullName evidence="11">Phospholipase A1-Ibeta2, chloroplastic</fullName>
    </submittedName>
</protein>
<keyword evidence="8" id="KW-0443">Lipid metabolism</keyword>
<dbReference type="Proteomes" id="UP001140949">
    <property type="component" value="Unassembled WGS sequence"/>
</dbReference>
<evidence type="ECO:0000256" key="1">
    <source>
        <dbReference type="ARBA" id="ARBA00004229"/>
    </source>
</evidence>
<keyword evidence="4" id="KW-0934">Plastid</keyword>